<feature type="region of interest" description="Disordered" evidence="1">
    <location>
        <begin position="393"/>
        <end position="421"/>
    </location>
</feature>
<evidence type="ECO:0000313" key="3">
    <source>
        <dbReference type="Proteomes" id="UP000245383"/>
    </source>
</evidence>
<dbReference type="AlphaFoldDB" id="A0A2T9Y697"/>
<dbReference type="PANTHER" id="PTHR33066:SF2">
    <property type="entry name" value="FILAGGRIN-2-LIKE"/>
    <property type="match status" value="1"/>
</dbReference>
<evidence type="ECO:0000256" key="1">
    <source>
        <dbReference type="SAM" id="MobiDB-lite"/>
    </source>
</evidence>
<dbReference type="STRING" id="133385.A0A2T9Y697"/>
<accession>A0A2T9Y697</accession>
<gene>
    <name evidence="2" type="ORF">BB561_006145</name>
</gene>
<dbReference type="OrthoDB" id="10693542at2759"/>
<dbReference type="EMBL" id="MBFR01000436">
    <property type="protein sequence ID" value="PVU87853.1"/>
    <property type="molecule type" value="Genomic_DNA"/>
</dbReference>
<feature type="compositionally biased region" description="Polar residues" evidence="1">
    <location>
        <begin position="205"/>
        <end position="246"/>
    </location>
</feature>
<sequence>MDQETINQIKELTDKVNQLLQERDPQEEPEDPYVTARIPVTDLAIYPELLEALPSIEEERKSAIYSCPKTSSMNYNPPPLKDSASSAVKKTDSALYGIQLALAQATRPIDFYVHRRIQDNPTLDRADDPEIMFASTMRALLSDVAASVTQLRLDNLHKGMDLPCKPQQLTPSEIKPLMDQETLDTLVANKKPAPKRPRIQPFCKRQQNSQPRDAISSNTVTAHITNAAVTSETRPGTQNQDRQSNFRGRGRGRGCTEQKKVDQGSQPSFNGRSGISTGQTCNRGNTTSAAGVLQSAFYNSKKDWRPPPSSRFEKAQSARGGAKLQDGDFILCLPDDPPKRLFYIFGSSGCAHAHSNIQKVQKIPSVSMERPDFSIPSSSFWIVPQPTYLYQGTPPSSRMGQVNRDTDFSVPRRPTNYGRNQDTVYNQHTFSLFQAFGAWLQNQRGEIVNIPISIDYPLGNDNIAVPSKFCWKGSGHVSGSSSRTTYATPSTRAKELLLKEIEIMDVDGGSDKASNSESTLLEESAKDVERALVSARDSRSGSLHRCQRQSLGNRTLDSTIRSLTQGNIRPLSVGLLRQHNHASLCKKFWRHDVSQTTGIIGDNLETLFKNKHQTPGNIRADNIERCGRSKQTDCSNRMVFILGDVQEAESST</sequence>
<feature type="compositionally biased region" description="Polar residues" evidence="1">
    <location>
        <begin position="263"/>
        <end position="283"/>
    </location>
</feature>
<dbReference type="PANTHER" id="PTHR33066">
    <property type="entry name" value="INTEGRASE_SAM-LIKE_N DOMAIN-CONTAINING PROTEIN"/>
    <property type="match status" value="1"/>
</dbReference>
<organism evidence="2 3">
    <name type="scientific">Smittium simulii</name>
    <dbReference type="NCBI Taxonomy" id="133385"/>
    <lineage>
        <taxon>Eukaryota</taxon>
        <taxon>Fungi</taxon>
        <taxon>Fungi incertae sedis</taxon>
        <taxon>Zoopagomycota</taxon>
        <taxon>Kickxellomycotina</taxon>
        <taxon>Harpellomycetes</taxon>
        <taxon>Harpellales</taxon>
        <taxon>Legeriomycetaceae</taxon>
        <taxon>Smittium</taxon>
    </lineage>
</organism>
<name>A0A2T9Y697_9FUNG</name>
<evidence type="ECO:0000313" key="2">
    <source>
        <dbReference type="EMBL" id="PVU87853.1"/>
    </source>
</evidence>
<feature type="region of interest" description="Disordered" evidence="1">
    <location>
        <begin position="192"/>
        <end position="283"/>
    </location>
</feature>
<reference evidence="2 3" key="1">
    <citation type="journal article" date="2018" name="MBio">
        <title>Comparative Genomics Reveals the Core Gene Toolbox for the Fungus-Insect Symbiosis.</title>
        <authorList>
            <person name="Wang Y."/>
            <person name="Stata M."/>
            <person name="Wang W."/>
            <person name="Stajich J.E."/>
            <person name="White M.M."/>
            <person name="Moncalvo J.M."/>
        </authorList>
    </citation>
    <scope>NUCLEOTIDE SEQUENCE [LARGE SCALE GENOMIC DNA]</scope>
    <source>
        <strain evidence="2 3">SWE-8-4</strain>
    </source>
</reference>
<protein>
    <submittedName>
        <fullName evidence="2">Uncharacterized protein</fullName>
    </submittedName>
</protein>
<keyword evidence="3" id="KW-1185">Reference proteome</keyword>
<dbReference type="Proteomes" id="UP000245383">
    <property type="component" value="Unassembled WGS sequence"/>
</dbReference>
<proteinExistence type="predicted"/>
<comment type="caution">
    <text evidence="2">The sequence shown here is derived from an EMBL/GenBank/DDBJ whole genome shotgun (WGS) entry which is preliminary data.</text>
</comment>